<evidence type="ECO:0000256" key="4">
    <source>
        <dbReference type="RuleBase" id="RU362039"/>
    </source>
</evidence>
<dbReference type="EC" id="3.1.4.-" evidence="4"/>
<proteinExistence type="inferred from homology"/>
<gene>
    <name evidence="6" type="ORF">V6984_08255</name>
</gene>
<dbReference type="PANTHER" id="PTHR43165:SF1">
    <property type="entry name" value="PHOSPHODIESTERASE MJ0936"/>
    <property type="match status" value="1"/>
</dbReference>
<dbReference type="InterPro" id="IPR029052">
    <property type="entry name" value="Metallo-depent_PP-like"/>
</dbReference>
<organism evidence="6 7">
    <name type="scientific">Kineothrix sedimenti</name>
    <dbReference type="NCBI Taxonomy" id="3123317"/>
    <lineage>
        <taxon>Bacteria</taxon>
        <taxon>Bacillati</taxon>
        <taxon>Bacillota</taxon>
        <taxon>Clostridia</taxon>
        <taxon>Lachnospirales</taxon>
        <taxon>Lachnospiraceae</taxon>
        <taxon>Kineothrix</taxon>
    </lineage>
</organism>
<dbReference type="InterPro" id="IPR020935">
    <property type="entry name" value="PdiEstase_YfcE_CS"/>
</dbReference>
<comment type="similarity">
    <text evidence="1 4">Belongs to the metallophosphoesterase superfamily. YfcE family.</text>
</comment>
<evidence type="ECO:0000256" key="1">
    <source>
        <dbReference type="ARBA" id="ARBA00008950"/>
    </source>
</evidence>
<evidence type="ECO:0000259" key="5">
    <source>
        <dbReference type="Pfam" id="PF12850"/>
    </source>
</evidence>
<keyword evidence="7" id="KW-1185">Reference proteome</keyword>
<dbReference type="PROSITE" id="PS01269">
    <property type="entry name" value="UPF0025"/>
    <property type="match status" value="1"/>
</dbReference>
<evidence type="ECO:0000313" key="7">
    <source>
        <dbReference type="Proteomes" id="UP001451571"/>
    </source>
</evidence>
<accession>A0ABZ3F2G1</accession>
<dbReference type="InterPro" id="IPR024654">
    <property type="entry name" value="Calcineurin-like_PHP_lpxH"/>
</dbReference>
<keyword evidence="3" id="KW-0378">Hydrolase</keyword>
<name>A0ABZ3F2G1_9FIRM</name>
<evidence type="ECO:0000256" key="2">
    <source>
        <dbReference type="ARBA" id="ARBA00022723"/>
    </source>
</evidence>
<dbReference type="NCBIfam" id="TIGR00040">
    <property type="entry name" value="yfcE"/>
    <property type="match status" value="1"/>
</dbReference>
<dbReference type="Proteomes" id="UP001451571">
    <property type="component" value="Chromosome"/>
</dbReference>
<dbReference type="SUPFAM" id="SSF56300">
    <property type="entry name" value="Metallo-dependent phosphatases"/>
    <property type="match status" value="1"/>
</dbReference>
<dbReference type="PANTHER" id="PTHR43165">
    <property type="entry name" value="METALLOPHOSPHOESTERASE"/>
    <property type="match status" value="1"/>
</dbReference>
<dbReference type="EMBL" id="CP146256">
    <property type="protein sequence ID" value="XAH75732.1"/>
    <property type="molecule type" value="Genomic_DNA"/>
</dbReference>
<dbReference type="InterPro" id="IPR000979">
    <property type="entry name" value="Phosphodiesterase_MJ0936/Vps29"/>
</dbReference>
<dbReference type="Gene3D" id="3.60.21.10">
    <property type="match status" value="1"/>
</dbReference>
<reference evidence="6 7" key="1">
    <citation type="submission" date="2024-02" db="EMBL/GenBank/DDBJ databases">
        <title>Bacterial strain from lacustrine sediment.</title>
        <authorList>
            <person name="Petit C."/>
            <person name="Fadhlaoui K."/>
        </authorList>
    </citation>
    <scope>NUCLEOTIDE SEQUENCE [LARGE SCALE GENOMIC DNA]</scope>
    <source>
        <strain evidence="6 7">IPX-CK</strain>
    </source>
</reference>
<protein>
    <recommendedName>
        <fullName evidence="4">Phosphoesterase</fullName>
        <ecNumber evidence="4">3.1.4.-</ecNumber>
    </recommendedName>
</protein>
<keyword evidence="2 4" id="KW-0479">Metal-binding</keyword>
<dbReference type="Pfam" id="PF12850">
    <property type="entry name" value="Metallophos_2"/>
    <property type="match status" value="1"/>
</dbReference>
<evidence type="ECO:0000256" key="3">
    <source>
        <dbReference type="ARBA" id="ARBA00022801"/>
    </source>
</evidence>
<evidence type="ECO:0000313" key="6">
    <source>
        <dbReference type="EMBL" id="XAH75732.1"/>
    </source>
</evidence>
<comment type="cofactor">
    <cofactor evidence="4">
        <name>a divalent metal cation</name>
        <dbReference type="ChEBI" id="CHEBI:60240"/>
    </cofactor>
</comment>
<dbReference type="RefSeq" id="WP_342759304.1">
    <property type="nucleotide sequence ID" value="NZ_CP146256.1"/>
</dbReference>
<feature type="domain" description="Calcineurin-like phosphoesterase" evidence="5">
    <location>
        <begin position="28"/>
        <end position="162"/>
    </location>
</feature>
<sequence length="188" mass="21169">MICYDIVKNKYDLAIDGNKIKKEEHMKHIAILADTHGLLLEHVMAELAAADCVIHAGDINTPYVIESIRQLGKTYAVRGNNDGDWAEALPKSITVTIEGVRFFIVHNKKDIPQYLANVDVVIYGHSHKYSAEVTDEVLLLNPGSCGKRRFNLELTMCRMIVDAGHYKYEKVMIPCGNPKDRLSDTKQD</sequence>
<dbReference type="InterPro" id="IPR053193">
    <property type="entry name" value="MetalloPDE_YfcE-like"/>
</dbReference>